<dbReference type="AlphaFoldDB" id="A0ABC9AY08"/>
<keyword evidence="1" id="KW-0732">Signal</keyword>
<evidence type="ECO:0000313" key="3">
    <source>
        <dbReference type="EMBL" id="CAL4989794.1"/>
    </source>
</evidence>
<reference evidence="4" key="1">
    <citation type="submission" date="2024-06" db="EMBL/GenBank/DDBJ databases">
        <authorList>
            <person name="Ryan C."/>
        </authorList>
    </citation>
    <scope>NUCLEOTIDE SEQUENCE [LARGE SCALE GENOMIC DNA]</scope>
</reference>
<dbReference type="InterPro" id="IPR004314">
    <property type="entry name" value="Neprosin"/>
</dbReference>
<dbReference type="Pfam" id="PF03080">
    <property type="entry name" value="Neprosin"/>
    <property type="match status" value="1"/>
</dbReference>
<dbReference type="InterPro" id="IPR053168">
    <property type="entry name" value="Glutamic_endopeptidase"/>
</dbReference>
<feature type="domain" description="Neprosin PEP catalytic" evidence="2">
    <location>
        <begin position="135"/>
        <end position="400"/>
    </location>
</feature>
<evidence type="ECO:0000256" key="1">
    <source>
        <dbReference type="SAM" id="SignalP"/>
    </source>
</evidence>
<keyword evidence="4" id="KW-1185">Reference proteome</keyword>
<dbReference type="InterPro" id="IPR025521">
    <property type="entry name" value="Neprosin_propep"/>
</dbReference>
<dbReference type="EMBL" id="OZ075133">
    <property type="protein sequence ID" value="CAL4989794.1"/>
    <property type="molecule type" value="Genomic_DNA"/>
</dbReference>
<proteinExistence type="predicted"/>
<dbReference type="Pfam" id="PF14365">
    <property type="entry name" value="Neprosin_AP"/>
    <property type="match status" value="1"/>
</dbReference>
<name>A0ABC9AY08_9POAL</name>
<feature type="chain" id="PRO_5044866208" description="Neprosin PEP catalytic domain-containing protein" evidence="1">
    <location>
        <begin position="19"/>
        <end position="401"/>
    </location>
</feature>
<dbReference type="Proteomes" id="UP001497457">
    <property type="component" value="Chromosome 23rd"/>
</dbReference>
<feature type="signal peptide" evidence="1">
    <location>
        <begin position="1"/>
        <end position="18"/>
    </location>
</feature>
<evidence type="ECO:0000259" key="2">
    <source>
        <dbReference type="PROSITE" id="PS52045"/>
    </source>
</evidence>
<protein>
    <recommendedName>
        <fullName evidence="2">Neprosin PEP catalytic domain-containing protein</fullName>
    </recommendedName>
</protein>
<organism evidence="3 4">
    <name type="scientific">Urochloa decumbens</name>
    <dbReference type="NCBI Taxonomy" id="240449"/>
    <lineage>
        <taxon>Eukaryota</taxon>
        <taxon>Viridiplantae</taxon>
        <taxon>Streptophyta</taxon>
        <taxon>Embryophyta</taxon>
        <taxon>Tracheophyta</taxon>
        <taxon>Spermatophyta</taxon>
        <taxon>Magnoliopsida</taxon>
        <taxon>Liliopsida</taxon>
        <taxon>Poales</taxon>
        <taxon>Poaceae</taxon>
        <taxon>PACMAD clade</taxon>
        <taxon>Panicoideae</taxon>
        <taxon>Panicodae</taxon>
        <taxon>Paniceae</taxon>
        <taxon>Melinidinae</taxon>
        <taxon>Urochloa</taxon>
    </lineage>
</organism>
<evidence type="ECO:0000313" key="4">
    <source>
        <dbReference type="Proteomes" id="UP001497457"/>
    </source>
</evidence>
<sequence length="401" mass="44386">MSIFYFFLALFLETTLLATSVHGIQHVEPNDIVKTIESECGDIIDCIDVYKQPSLKNPLLRDHKIQFKPTMEPLKIGHKLMGRNYKFPEQTWRRSGSCPEGTIPVRRKPNSTDDVIANRTLPFFSYTHPSDKIIQDEGNGNLEIAAAYAVSGPYHGASAAIPVWKVQVEPNEFSKNYLLIASPHERNFLPIKGKRPPDILNQMAVGLAVYPSVLGDNNPRLYIYATNDGGEKSHCLNHECGFIQTNNQFALGTAFSNESRAGGDLYFIKVALYRQSPGPEVWWLSINDVPIGYFDSGMFAVPFIESFYNEMGGRVLNSRPGGKHTTTQMGNGMYPSAGLHGAASIAYYMALNNNGGDQVDNPINTIVTNPKCYDVKNYGMDLNHPGYDVAYGGPGGNECDQ</sequence>
<dbReference type="PANTHER" id="PTHR31589">
    <property type="entry name" value="PROTEIN, PUTATIVE (DUF239)-RELATED-RELATED"/>
    <property type="match status" value="1"/>
</dbReference>
<gene>
    <name evidence="3" type="ORF">URODEC1_LOCUS59924</name>
</gene>
<dbReference type="PROSITE" id="PS52045">
    <property type="entry name" value="NEPROSIN_PEP_CD"/>
    <property type="match status" value="1"/>
</dbReference>
<dbReference type="PANTHER" id="PTHR31589:SF255">
    <property type="entry name" value="NEPROSIN DOMAIN-CONTAINING PROTEIN"/>
    <property type="match status" value="1"/>
</dbReference>
<accession>A0ABC9AY08</accession>
<reference evidence="3 4" key="2">
    <citation type="submission" date="2024-10" db="EMBL/GenBank/DDBJ databases">
        <authorList>
            <person name="Ryan C."/>
        </authorList>
    </citation>
    <scope>NUCLEOTIDE SEQUENCE [LARGE SCALE GENOMIC DNA]</scope>
</reference>